<dbReference type="AlphaFoldDB" id="V4J8K0"/>
<evidence type="ECO:0000313" key="1">
    <source>
        <dbReference type="EMBL" id="ESP91562.1"/>
    </source>
</evidence>
<proteinExistence type="predicted"/>
<sequence length="41" mass="5030">KKLRKSDTSIKNRTKHPISVCFLYETKDPDRTNQYEWIFEI</sequence>
<comment type="caution">
    <text evidence="1">The sequence shown here is derived from an EMBL/GenBank/DDBJ whole genome shotgun (WGS) entry which is preliminary data.</text>
</comment>
<name>V4J8K0_PSEL2</name>
<dbReference type="Proteomes" id="UP000017820">
    <property type="component" value="Unassembled WGS sequence"/>
</dbReference>
<evidence type="ECO:0000313" key="2">
    <source>
        <dbReference type="Proteomes" id="UP000017820"/>
    </source>
</evidence>
<reference evidence="2" key="1">
    <citation type="journal article" date="2014" name="Nat. Chem. Biol.">
        <title>Biosynthesis of polybrominated aromatic organic compounds by marine bacteria.</title>
        <authorList>
            <person name="Agarwal V."/>
            <person name="El Gamal A.A."/>
            <person name="Yamanaka K."/>
            <person name="Poth D."/>
            <person name="Kersten R.D."/>
            <person name="Schorn M."/>
            <person name="Allen E.E."/>
            <person name="Moore B.S."/>
        </authorList>
    </citation>
    <scope>NUCLEOTIDE SEQUENCE [LARGE SCALE GENOMIC DNA]</scope>
    <source>
        <strain evidence="2">2ta16</strain>
    </source>
</reference>
<protein>
    <submittedName>
        <fullName evidence="1">Uncharacterized protein</fullName>
    </submittedName>
</protein>
<accession>V4J8K0</accession>
<organism evidence="1 2">
    <name type="scientific">Pseudoalteromonas luteoviolacea (strain 2ta16)</name>
    <dbReference type="NCBI Taxonomy" id="1353533"/>
    <lineage>
        <taxon>Bacteria</taxon>
        <taxon>Pseudomonadati</taxon>
        <taxon>Pseudomonadota</taxon>
        <taxon>Gammaproteobacteria</taxon>
        <taxon>Alteromonadales</taxon>
        <taxon>Pseudoalteromonadaceae</taxon>
        <taxon>Pseudoalteromonas</taxon>
    </lineage>
</organism>
<gene>
    <name evidence="1" type="ORF">PL2TA16_00186</name>
</gene>
<feature type="non-terminal residue" evidence="1">
    <location>
        <position position="1"/>
    </location>
</feature>
<dbReference type="EMBL" id="AUSV01000111">
    <property type="protein sequence ID" value="ESP91562.1"/>
    <property type="molecule type" value="Genomic_DNA"/>
</dbReference>